<keyword evidence="3" id="KW-1185">Reference proteome</keyword>
<dbReference type="Proteomes" id="UP001162131">
    <property type="component" value="Unassembled WGS sequence"/>
</dbReference>
<dbReference type="EMBL" id="CAJZBQ010000032">
    <property type="protein sequence ID" value="CAG9322546.1"/>
    <property type="molecule type" value="Genomic_DNA"/>
</dbReference>
<organism evidence="2 3">
    <name type="scientific">Blepharisma stoltei</name>
    <dbReference type="NCBI Taxonomy" id="1481888"/>
    <lineage>
        <taxon>Eukaryota</taxon>
        <taxon>Sar</taxon>
        <taxon>Alveolata</taxon>
        <taxon>Ciliophora</taxon>
        <taxon>Postciliodesmatophora</taxon>
        <taxon>Heterotrichea</taxon>
        <taxon>Heterotrichida</taxon>
        <taxon>Blepharismidae</taxon>
        <taxon>Blepharisma</taxon>
    </lineage>
</organism>
<dbReference type="GO" id="GO:0005886">
    <property type="term" value="C:plasma membrane"/>
    <property type="evidence" value="ECO:0007669"/>
    <property type="project" value="TreeGrafter"/>
</dbReference>
<dbReference type="InterPro" id="IPR001849">
    <property type="entry name" value="PH_domain"/>
</dbReference>
<dbReference type="Pfam" id="PF00169">
    <property type="entry name" value="PH"/>
    <property type="match status" value="1"/>
</dbReference>
<dbReference type="Gene3D" id="2.30.29.30">
    <property type="entry name" value="Pleckstrin-homology domain (PH domain)/Phosphotyrosine-binding domain (PTB)"/>
    <property type="match status" value="1"/>
</dbReference>
<gene>
    <name evidence="2" type="ORF">BSTOLATCC_MIC31674</name>
</gene>
<accession>A0AAU9JBP9</accession>
<dbReference type="GO" id="GO:0005737">
    <property type="term" value="C:cytoplasm"/>
    <property type="evidence" value="ECO:0007669"/>
    <property type="project" value="TreeGrafter"/>
</dbReference>
<dbReference type="PANTHER" id="PTHR46021">
    <property type="entry name" value="ARF-GAP WITH DUAL PH DOMAIN-CONTAINING PROTEIN 1-LIKE PROTEIN"/>
    <property type="match status" value="1"/>
</dbReference>
<reference evidence="2" key="1">
    <citation type="submission" date="2021-09" db="EMBL/GenBank/DDBJ databases">
        <authorList>
            <consortium name="AG Swart"/>
            <person name="Singh M."/>
            <person name="Singh A."/>
            <person name="Seah K."/>
            <person name="Emmerich C."/>
        </authorList>
    </citation>
    <scope>NUCLEOTIDE SEQUENCE</scope>
    <source>
        <strain evidence="2">ATCC30299</strain>
    </source>
</reference>
<dbReference type="InterPro" id="IPR052589">
    <property type="entry name" value="Arf-GAP_dual-PH_domain"/>
</dbReference>
<dbReference type="PROSITE" id="PS50003">
    <property type="entry name" value="PH_DOMAIN"/>
    <property type="match status" value="1"/>
</dbReference>
<dbReference type="Gene3D" id="1.10.220.150">
    <property type="entry name" value="Arf GTPase activating protein"/>
    <property type="match status" value="1"/>
</dbReference>
<sequence length="442" mass="51942">MEELLNNNQYCADCDSEKIEGVNMQFGVLVCKACAKTHSQFNMPIRRLHEPFLGEEITFLLSRGNKKVNDSLLINLDPWIATPKIFKFESVRYWYIESKYIQMIFARERREKKRPTYDLNKYWFYIDEVSKRFPITRGPVTRWEIRKMVNDAEVLFLESYIWHPILGHKWCHVEKTLDAINPSSEQDDIVTQEKYQKMLILLDKRYPHLKGTVEVVVGKSKPQKKWLVLYMKKLLIFPSSNSSHFDLELHLDSTSLDLVDSGNSVMISVISEGIKLLISANIWEVMEWYHSLSLAVYLIRNLEDDLVIKEPDLSEMHVCNVTTSRDYMGDKVMEGQLKKEGAIFKSLNPKWFILRTQGLYWYASKNDKALREKDAIRLFYDSSVEEESDAKNGFGFILISRVTKITLWAENEEQRSKWVYYLKETIEHLKTLHEGVCLLSMT</sequence>
<dbReference type="GO" id="GO:0005096">
    <property type="term" value="F:GTPase activator activity"/>
    <property type="evidence" value="ECO:0007669"/>
    <property type="project" value="InterPro"/>
</dbReference>
<dbReference type="PANTHER" id="PTHR46021:SF2">
    <property type="entry name" value="ARF-GAP WITH DUAL PH DOMAIN-CONTAINING PROTEIN 1"/>
    <property type="match status" value="1"/>
</dbReference>
<dbReference type="SUPFAM" id="SSF57863">
    <property type="entry name" value="ArfGap/RecO-like zinc finger"/>
    <property type="match status" value="1"/>
</dbReference>
<dbReference type="AlphaFoldDB" id="A0AAU9JBP9"/>
<dbReference type="Pfam" id="PF01412">
    <property type="entry name" value="ArfGap"/>
    <property type="match status" value="1"/>
</dbReference>
<evidence type="ECO:0000313" key="3">
    <source>
        <dbReference type="Proteomes" id="UP001162131"/>
    </source>
</evidence>
<name>A0AAU9JBP9_9CILI</name>
<protein>
    <recommendedName>
        <fullName evidence="1">PH domain-containing protein</fullName>
    </recommendedName>
</protein>
<comment type="caution">
    <text evidence="2">The sequence shown here is derived from an EMBL/GenBank/DDBJ whole genome shotgun (WGS) entry which is preliminary data.</text>
</comment>
<dbReference type="InterPro" id="IPR038508">
    <property type="entry name" value="ArfGAP_dom_sf"/>
</dbReference>
<dbReference type="GO" id="GO:0005547">
    <property type="term" value="F:phosphatidylinositol-3,4,5-trisphosphate binding"/>
    <property type="evidence" value="ECO:0007669"/>
    <property type="project" value="TreeGrafter"/>
</dbReference>
<evidence type="ECO:0000259" key="1">
    <source>
        <dbReference type="PROSITE" id="PS50003"/>
    </source>
</evidence>
<dbReference type="CDD" id="cd00821">
    <property type="entry name" value="PH"/>
    <property type="match status" value="1"/>
</dbReference>
<dbReference type="InterPro" id="IPR001164">
    <property type="entry name" value="ArfGAP_dom"/>
</dbReference>
<dbReference type="InterPro" id="IPR011993">
    <property type="entry name" value="PH-like_dom_sf"/>
</dbReference>
<evidence type="ECO:0000313" key="2">
    <source>
        <dbReference type="EMBL" id="CAG9322546.1"/>
    </source>
</evidence>
<feature type="domain" description="PH" evidence="1">
    <location>
        <begin position="330"/>
        <end position="427"/>
    </location>
</feature>
<proteinExistence type="predicted"/>
<dbReference type="InterPro" id="IPR037278">
    <property type="entry name" value="ARFGAP/RecO"/>
</dbReference>
<dbReference type="SUPFAM" id="SSF50729">
    <property type="entry name" value="PH domain-like"/>
    <property type="match status" value="1"/>
</dbReference>
<dbReference type="SMART" id="SM00233">
    <property type="entry name" value="PH"/>
    <property type="match status" value="2"/>
</dbReference>